<dbReference type="GeneID" id="101692660"/>
<dbReference type="InterPro" id="IPR013783">
    <property type="entry name" value="Ig-like_fold"/>
</dbReference>
<dbReference type="InterPro" id="IPR007110">
    <property type="entry name" value="Ig-like_dom"/>
</dbReference>
<evidence type="ECO:0000256" key="4">
    <source>
        <dbReference type="SAM" id="SignalP"/>
    </source>
</evidence>
<dbReference type="SMART" id="SM00407">
    <property type="entry name" value="IGc1"/>
    <property type="match status" value="1"/>
</dbReference>
<dbReference type="HOGENOM" id="CLU_1326019_0_0_1"/>
<proteinExistence type="predicted"/>
<dbReference type="PROSITE" id="PS00290">
    <property type="entry name" value="IG_MHC"/>
    <property type="match status" value="1"/>
</dbReference>
<dbReference type="FunFam" id="2.60.40.10:FF:000283">
    <property type="entry name" value="Immunoglobulin kappa constant"/>
    <property type="match status" value="1"/>
</dbReference>
<dbReference type="GeneTree" id="ENSGT00940000153307"/>
<dbReference type="PANTHER" id="PTHR19944">
    <property type="entry name" value="MHC CLASS II-RELATED"/>
    <property type="match status" value="1"/>
</dbReference>
<dbReference type="STRING" id="9669.ENSMPUP00000003070"/>
<protein>
    <recommendedName>
        <fullName evidence="5">Ig-like domain-containing protein</fullName>
    </recommendedName>
</protein>
<feature type="chain" id="PRO_5004044159" description="Ig-like domain-containing protein" evidence="4">
    <location>
        <begin position="38"/>
        <end position="211"/>
    </location>
</feature>
<dbReference type="Pfam" id="PF07654">
    <property type="entry name" value="C1-set"/>
    <property type="match status" value="1"/>
</dbReference>
<feature type="region of interest" description="Disordered" evidence="3">
    <location>
        <begin position="39"/>
        <end position="61"/>
    </location>
</feature>
<keyword evidence="4" id="KW-0732">Signal</keyword>
<keyword evidence="1" id="KW-1015">Disulfide bond</keyword>
<dbReference type="CDD" id="cd07699">
    <property type="entry name" value="IgC1_L"/>
    <property type="match status" value="1"/>
</dbReference>
<evidence type="ECO:0000256" key="2">
    <source>
        <dbReference type="ARBA" id="ARBA00023319"/>
    </source>
</evidence>
<evidence type="ECO:0000256" key="1">
    <source>
        <dbReference type="ARBA" id="ARBA00023157"/>
    </source>
</evidence>
<dbReference type="eggNOG" id="ENOG502SS4M">
    <property type="taxonomic scope" value="Eukaryota"/>
</dbReference>
<dbReference type="PANTHER" id="PTHR19944:SF98">
    <property type="entry name" value="IG-LIKE DOMAIN-CONTAINING PROTEIN"/>
    <property type="match status" value="1"/>
</dbReference>
<feature type="signal peptide" evidence="4">
    <location>
        <begin position="1"/>
        <end position="37"/>
    </location>
</feature>
<evidence type="ECO:0000259" key="5">
    <source>
        <dbReference type="PROSITE" id="PS50835"/>
    </source>
</evidence>
<feature type="domain" description="Ig-like" evidence="5">
    <location>
        <begin position="113"/>
        <end position="206"/>
    </location>
</feature>
<organism evidence="6">
    <name type="scientific">Mustela putorius furo</name>
    <name type="common">European domestic ferret</name>
    <name type="synonym">Mustela furo</name>
    <dbReference type="NCBI Taxonomy" id="9669"/>
    <lineage>
        <taxon>Eukaryota</taxon>
        <taxon>Metazoa</taxon>
        <taxon>Chordata</taxon>
        <taxon>Craniata</taxon>
        <taxon>Vertebrata</taxon>
        <taxon>Euteleostomi</taxon>
        <taxon>Mammalia</taxon>
        <taxon>Eutheria</taxon>
        <taxon>Laurasiatheria</taxon>
        <taxon>Carnivora</taxon>
        <taxon>Caniformia</taxon>
        <taxon>Musteloidea</taxon>
        <taxon>Mustelidae</taxon>
        <taxon>Mustelinae</taxon>
        <taxon>Mustela</taxon>
    </lineage>
</organism>
<evidence type="ECO:0000313" key="6">
    <source>
        <dbReference type="Ensembl" id="ENSMPUP00000003070.1"/>
    </source>
</evidence>
<dbReference type="InterPro" id="IPR036179">
    <property type="entry name" value="Ig-like_dom_sf"/>
</dbReference>
<dbReference type="AlphaFoldDB" id="M3XVH0"/>
<dbReference type="KEGG" id="mpuf:101692660"/>
<dbReference type="Ensembl" id="ENSMPUT00000003133.1">
    <property type="protein sequence ID" value="ENSMPUP00000003070.1"/>
    <property type="gene ID" value="ENSMPUG00000003101.1"/>
</dbReference>
<dbReference type="InParanoid" id="M3XVH0"/>
<dbReference type="SUPFAM" id="SSF48726">
    <property type="entry name" value="Immunoglobulin"/>
    <property type="match status" value="1"/>
</dbReference>
<dbReference type="OrthoDB" id="9049585at2759"/>
<dbReference type="InterPro" id="IPR050160">
    <property type="entry name" value="MHC/Immunoglobulin"/>
</dbReference>
<evidence type="ECO:0000256" key="3">
    <source>
        <dbReference type="SAM" id="MobiDB-lite"/>
    </source>
</evidence>
<name>M3XVH0_MUSPF</name>
<sequence>MRPGTGQVGSEAPWGQRPGPKSCWPLLLLGLAVGAQGRLPPKTVAPPNSTPEPRAPAGSSSRSLWDRFLFWPGPHGAGPRCWPGGFWPENQSPWYVFSDGTQLTVLGQPKSTPSVTLFLTFSDIMANKATLVCLISDFYPSSMTVAWKADGSPITQGVETTKPSKQSNNKYAASSYLSLSPDKWQSHSSFSCLVTHEGKTVEKKVVPSQCS</sequence>
<dbReference type="EMBL" id="AEYP01011187">
    <property type="status" value="NOT_ANNOTATED_CDS"/>
    <property type="molecule type" value="Genomic_DNA"/>
</dbReference>
<dbReference type="InterPro" id="IPR003597">
    <property type="entry name" value="Ig_C1-set"/>
</dbReference>
<dbReference type="InterPro" id="IPR003006">
    <property type="entry name" value="Ig/MHC_CS"/>
</dbReference>
<accession>M3XVH0</accession>
<dbReference type="Gene3D" id="2.60.40.10">
    <property type="entry name" value="Immunoglobulins"/>
    <property type="match status" value="1"/>
</dbReference>
<reference evidence="6" key="1">
    <citation type="submission" date="2024-06" db="UniProtKB">
        <authorList>
            <consortium name="Ensembl"/>
        </authorList>
    </citation>
    <scope>IDENTIFICATION</scope>
</reference>
<dbReference type="PROSITE" id="PS50835">
    <property type="entry name" value="IG_LIKE"/>
    <property type="match status" value="1"/>
</dbReference>
<dbReference type="OMA" id="ATITQGM"/>
<keyword evidence="2" id="KW-0393">Immunoglobulin domain</keyword>